<dbReference type="RefSeq" id="WP_115791936.1">
    <property type="nucleotide sequence ID" value="NZ_QSLN01000002.1"/>
</dbReference>
<evidence type="ECO:0000313" key="3">
    <source>
        <dbReference type="Proteomes" id="UP000256329"/>
    </source>
</evidence>
<name>A0A3D8P4N6_9THEO</name>
<feature type="domain" description="CopZ zinc binding" evidence="1">
    <location>
        <begin position="4"/>
        <end position="61"/>
    </location>
</feature>
<keyword evidence="3" id="KW-1185">Reference proteome</keyword>
<accession>A0A3D8P4N6</accession>
<dbReference type="AlphaFoldDB" id="A0A3D8P4N6"/>
<gene>
    <name evidence="2" type="ORF">DXX99_02455</name>
</gene>
<evidence type="ECO:0000313" key="2">
    <source>
        <dbReference type="EMBL" id="RDV84193.1"/>
    </source>
</evidence>
<dbReference type="InterPro" id="IPR040890">
    <property type="entry name" value="Znf_CopZ"/>
</dbReference>
<dbReference type="OrthoDB" id="95698at2"/>
<sequence>MPESVCPLCGHKGSPVPFREVKERALKPCGHEVPEGQYYRCPNQDCPVAYFGPLALSYRDLKEDEVK</sequence>
<comment type="caution">
    <text evidence="2">The sequence shown here is derived from an EMBL/GenBank/DDBJ whole genome shotgun (WGS) entry which is preliminary data.</text>
</comment>
<dbReference type="Gene3D" id="2.20.25.270">
    <property type="match status" value="1"/>
</dbReference>
<dbReference type="EMBL" id="QSLN01000002">
    <property type="protein sequence ID" value="RDV84193.1"/>
    <property type="molecule type" value="Genomic_DNA"/>
</dbReference>
<protein>
    <recommendedName>
        <fullName evidence="1">CopZ zinc binding domain-containing protein</fullName>
    </recommendedName>
</protein>
<reference evidence="2 3" key="1">
    <citation type="submission" date="2018-08" db="EMBL/GenBank/DDBJ databases">
        <title>Form III RuBisCO-mediated autotrophy in Thermodesulfobium bacteria.</title>
        <authorList>
            <person name="Toshchakov S.V."/>
            <person name="Kublanov I.V."/>
            <person name="Frolov E."/>
            <person name="Bonch-Osmolovskaya E.A."/>
            <person name="Tourova T.P."/>
            <person name="Chernych N.A."/>
            <person name="Lebedinsky A.V."/>
        </authorList>
    </citation>
    <scope>NUCLEOTIDE SEQUENCE [LARGE SCALE GENOMIC DNA]</scope>
    <source>
        <strain evidence="2 3">SR</strain>
    </source>
</reference>
<evidence type="ECO:0000259" key="1">
    <source>
        <dbReference type="Pfam" id="PF18423"/>
    </source>
</evidence>
<dbReference type="Pfam" id="PF18423">
    <property type="entry name" value="zf_CopZ"/>
    <property type="match status" value="1"/>
</dbReference>
<proteinExistence type="predicted"/>
<dbReference type="Proteomes" id="UP000256329">
    <property type="component" value="Unassembled WGS sequence"/>
</dbReference>
<organism evidence="2 3">
    <name type="scientific">Ammonifex thiophilus</name>
    <dbReference type="NCBI Taxonomy" id="444093"/>
    <lineage>
        <taxon>Bacteria</taxon>
        <taxon>Bacillati</taxon>
        <taxon>Bacillota</taxon>
        <taxon>Clostridia</taxon>
        <taxon>Thermoanaerobacterales</taxon>
        <taxon>Thermoanaerobacteraceae</taxon>
        <taxon>Ammonifex</taxon>
    </lineage>
</organism>